<keyword evidence="3" id="KW-0614">Plasmid</keyword>
<protein>
    <submittedName>
        <fullName evidence="3">Kinase-like protein</fullName>
    </submittedName>
</protein>
<evidence type="ECO:0000313" key="3">
    <source>
        <dbReference type="EMBL" id="ATM24535.1"/>
    </source>
</evidence>
<keyword evidence="3" id="KW-0418">Kinase</keyword>
<evidence type="ECO:0000259" key="2">
    <source>
        <dbReference type="Pfam" id="PF09414"/>
    </source>
</evidence>
<evidence type="ECO:0000313" key="4">
    <source>
        <dbReference type="Proteomes" id="UP000195880"/>
    </source>
</evidence>
<dbReference type="Pfam" id="PF09414">
    <property type="entry name" value="RNA_ligase"/>
    <property type="match status" value="1"/>
</dbReference>
<proteinExistence type="predicted"/>
<reference evidence="3 4" key="1">
    <citation type="submission" date="2017-10" db="EMBL/GenBank/DDBJ databases">
        <title>Streptomyces alboflavus Genome sequencing and assembly.</title>
        <authorList>
            <person name="Wang Y."/>
            <person name="Du B."/>
            <person name="Ding Y."/>
            <person name="Liu H."/>
            <person name="Hou Q."/>
            <person name="Liu K."/>
            <person name="Wang C."/>
            <person name="Yao L."/>
        </authorList>
    </citation>
    <scope>NUCLEOTIDE SEQUENCE [LARGE SCALE GENOMIC DNA]</scope>
    <source>
        <strain evidence="3 4">MDJK44</strain>
        <plasmid evidence="4">Plasmid pmdjk44.1</plasmid>
    </source>
</reference>
<dbReference type="InterPro" id="IPR021122">
    <property type="entry name" value="RNA_ligase_dom_REL/Rnl2"/>
</dbReference>
<dbReference type="KEGG" id="salf:SMD44_p10036"/>
<dbReference type="EMBL" id="CP023976">
    <property type="protein sequence ID" value="ATM24535.1"/>
    <property type="molecule type" value="Genomic_DNA"/>
</dbReference>
<dbReference type="Gene3D" id="3.30.470.30">
    <property type="entry name" value="DNA ligase/mRNA capping enzyme"/>
    <property type="match status" value="1"/>
</dbReference>
<feature type="domain" description="RNA ligase" evidence="2">
    <location>
        <begin position="40"/>
        <end position="192"/>
    </location>
</feature>
<gene>
    <name evidence="3" type="ORF">SMD44_p10036</name>
</gene>
<dbReference type="PANTHER" id="PTHR43883:SF1">
    <property type="entry name" value="GLUCONOKINASE"/>
    <property type="match status" value="1"/>
</dbReference>
<evidence type="ECO:0000256" key="1">
    <source>
        <dbReference type="SAM" id="MobiDB-lite"/>
    </source>
</evidence>
<dbReference type="InterPro" id="IPR052732">
    <property type="entry name" value="Cell-binding_unc_protein"/>
</dbReference>
<name>A0A291W333_9ACTN</name>
<dbReference type="AlphaFoldDB" id="A0A291W333"/>
<feature type="region of interest" description="Disordered" evidence="1">
    <location>
        <begin position="1"/>
        <end position="21"/>
    </location>
</feature>
<organism evidence="3 4">
    <name type="scientific">Streptomyces alboflavus</name>
    <dbReference type="NCBI Taxonomy" id="67267"/>
    <lineage>
        <taxon>Bacteria</taxon>
        <taxon>Bacillati</taxon>
        <taxon>Actinomycetota</taxon>
        <taxon>Actinomycetes</taxon>
        <taxon>Kitasatosporales</taxon>
        <taxon>Streptomycetaceae</taxon>
        <taxon>Streptomyces</taxon>
    </lineage>
</organism>
<dbReference type="RefSeq" id="WP_237307990.1">
    <property type="nucleotide sequence ID" value="NZ_CP023976.1"/>
</dbReference>
<dbReference type="Proteomes" id="UP000195880">
    <property type="component" value="Plasmid pMDJK44.1"/>
</dbReference>
<accession>A0A291W333</accession>
<keyword evidence="3" id="KW-0808">Transferase</keyword>
<dbReference type="GO" id="GO:0016301">
    <property type="term" value="F:kinase activity"/>
    <property type="evidence" value="ECO:0007669"/>
    <property type="project" value="UniProtKB-KW"/>
</dbReference>
<geneLocation type="plasmid" evidence="4">
    <name>pmdjk44.1</name>
</geneLocation>
<dbReference type="PANTHER" id="PTHR43883">
    <property type="entry name" value="SLR0207 PROTEIN"/>
    <property type="match status" value="1"/>
</dbReference>
<dbReference type="SUPFAM" id="SSF56091">
    <property type="entry name" value="DNA ligase/mRNA capping enzyme, catalytic domain"/>
    <property type="match status" value="1"/>
</dbReference>
<keyword evidence="4" id="KW-1185">Reference proteome</keyword>
<sequence length="209" mass="23027">MAEVLPRYPRTPHLPGSPGAASDDVWCDWARFVPEPGRAVVTTLKMDGANTTLHRGGMYGRSPTGRRRPRQSRMRAFAAAVCPSIPSGVRVCGEDLTVLHSIAYERELPPFVLFSVWVGDGCLPWDETLTWAATLGLVTVPVLARGPRPASPGELRGAFDQHTDTSRDEGFVVRDEQGFTRAEFADRVAKWVRAGHLESESHWAHWGIA</sequence>